<evidence type="ECO:0000259" key="3">
    <source>
        <dbReference type="PROSITE" id="PS50158"/>
    </source>
</evidence>
<reference evidence="4 5" key="1">
    <citation type="submission" date="2020-06" db="EMBL/GenBank/DDBJ databases">
        <authorList>
            <person name="Li R."/>
            <person name="Bekaert M."/>
        </authorList>
    </citation>
    <scope>NUCLEOTIDE SEQUENCE [LARGE SCALE GENOMIC DNA]</scope>
    <source>
        <strain evidence="5">wild</strain>
    </source>
</reference>
<feature type="compositionally biased region" description="Basic and acidic residues" evidence="2">
    <location>
        <begin position="178"/>
        <end position="187"/>
    </location>
</feature>
<dbReference type="InterPro" id="IPR001878">
    <property type="entry name" value="Znf_CCHC"/>
</dbReference>
<dbReference type="Pfam" id="PF00098">
    <property type="entry name" value="zf-CCHC"/>
    <property type="match status" value="1"/>
</dbReference>
<protein>
    <recommendedName>
        <fullName evidence="3">CCHC-type domain-containing protein</fullName>
    </recommendedName>
</protein>
<keyword evidence="1" id="KW-0862">Zinc</keyword>
<feature type="domain" description="CCHC-type" evidence="3">
    <location>
        <begin position="302"/>
        <end position="317"/>
    </location>
</feature>
<name>A0A6J8A945_MYTCO</name>
<organism evidence="4 5">
    <name type="scientific">Mytilus coruscus</name>
    <name type="common">Sea mussel</name>
    <dbReference type="NCBI Taxonomy" id="42192"/>
    <lineage>
        <taxon>Eukaryota</taxon>
        <taxon>Metazoa</taxon>
        <taxon>Spiralia</taxon>
        <taxon>Lophotrochozoa</taxon>
        <taxon>Mollusca</taxon>
        <taxon>Bivalvia</taxon>
        <taxon>Autobranchia</taxon>
        <taxon>Pteriomorphia</taxon>
        <taxon>Mytilida</taxon>
        <taxon>Mytiloidea</taxon>
        <taxon>Mytilidae</taxon>
        <taxon>Mytilinae</taxon>
        <taxon>Mytilus</taxon>
    </lineage>
</organism>
<evidence type="ECO:0000256" key="1">
    <source>
        <dbReference type="PROSITE-ProRule" id="PRU00047"/>
    </source>
</evidence>
<feature type="region of interest" description="Disordered" evidence="2">
    <location>
        <begin position="54"/>
        <end position="229"/>
    </location>
</feature>
<dbReference type="InterPro" id="IPR036875">
    <property type="entry name" value="Znf_CCHC_sf"/>
</dbReference>
<accession>A0A6J8A945</accession>
<dbReference type="EMBL" id="CACVKT020000904">
    <property type="protein sequence ID" value="CAC5363613.1"/>
    <property type="molecule type" value="Genomic_DNA"/>
</dbReference>
<evidence type="ECO:0000313" key="5">
    <source>
        <dbReference type="Proteomes" id="UP000507470"/>
    </source>
</evidence>
<dbReference type="Proteomes" id="UP000507470">
    <property type="component" value="Unassembled WGS sequence"/>
</dbReference>
<feature type="compositionally biased region" description="Basic and acidic residues" evidence="2">
    <location>
        <begin position="90"/>
        <end position="113"/>
    </location>
</feature>
<gene>
    <name evidence="4" type="ORF">MCOR_4968</name>
</gene>
<dbReference type="AlphaFoldDB" id="A0A6J8A945"/>
<dbReference type="SUPFAM" id="SSF57756">
    <property type="entry name" value="Retrovirus zinc finger-like domains"/>
    <property type="match status" value="1"/>
</dbReference>
<keyword evidence="5" id="KW-1185">Reference proteome</keyword>
<feature type="compositionally biased region" description="Basic and acidic residues" evidence="2">
    <location>
        <begin position="137"/>
        <end position="156"/>
    </location>
</feature>
<feature type="region of interest" description="Disordered" evidence="2">
    <location>
        <begin position="319"/>
        <end position="349"/>
    </location>
</feature>
<feature type="compositionally biased region" description="Basic and acidic residues" evidence="2">
    <location>
        <begin position="120"/>
        <end position="129"/>
    </location>
</feature>
<evidence type="ECO:0000256" key="2">
    <source>
        <dbReference type="SAM" id="MobiDB-lite"/>
    </source>
</evidence>
<dbReference type="Gene3D" id="4.10.60.10">
    <property type="entry name" value="Zinc finger, CCHC-type"/>
    <property type="match status" value="1"/>
</dbReference>
<dbReference type="PROSITE" id="PS50158">
    <property type="entry name" value="ZF_CCHC"/>
    <property type="match status" value="1"/>
</dbReference>
<feature type="compositionally biased region" description="Polar residues" evidence="2">
    <location>
        <begin position="339"/>
        <end position="349"/>
    </location>
</feature>
<proteinExistence type="predicted"/>
<keyword evidence="1" id="KW-0479">Metal-binding</keyword>
<dbReference type="GO" id="GO:0003676">
    <property type="term" value="F:nucleic acid binding"/>
    <property type="evidence" value="ECO:0007669"/>
    <property type="project" value="InterPro"/>
</dbReference>
<feature type="compositionally biased region" description="Gly residues" evidence="2">
    <location>
        <begin position="76"/>
        <end position="88"/>
    </location>
</feature>
<dbReference type="SMART" id="SM00343">
    <property type="entry name" value="ZnF_C2HC"/>
    <property type="match status" value="1"/>
</dbReference>
<evidence type="ECO:0000313" key="4">
    <source>
        <dbReference type="EMBL" id="CAC5363613.1"/>
    </source>
</evidence>
<keyword evidence="1" id="KW-0863">Zinc-finger</keyword>
<dbReference type="GO" id="GO:0008270">
    <property type="term" value="F:zinc ion binding"/>
    <property type="evidence" value="ECO:0007669"/>
    <property type="project" value="UniProtKB-KW"/>
</dbReference>
<feature type="compositionally biased region" description="Polar residues" evidence="2">
    <location>
        <begin position="198"/>
        <end position="215"/>
    </location>
</feature>
<sequence>MESLIQTRGRGPWEPGYVTPGEAIGYVGEAMSSRGLKTPVQMITPREEMLVRSSFPPFGRSQDFQECGELHRGFGEESGGYRDQGGGNSTEEKRQGDRQRPQYSHPRDNRYEGETPWDSNPRDTDREMGGRGLTNRYTEKETPRFRDFNGESEIQHRSMSVASGTTGQQDGGQGNRSSRRDTYERQEGVWGGGHPESKTNQGVPQGEISNPTKNPQEGGKKCQPRHPRKGLNNYLVCSSTKSEITGPSIPREVRELQTQFNTLKGEVQGTLGNLLSEIQRLTFAVRNNARPASGSPSPGGGCFHCGEVGHFKTECPKILRASSPKPGGKKITFEDTKGPLNSNGSTPEV</sequence>